<gene>
    <name evidence="2" type="ORF">AVDCRST_MAG39-705</name>
</gene>
<feature type="compositionally biased region" description="Basic and acidic residues" evidence="1">
    <location>
        <begin position="55"/>
        <end position="67"/>
    </location>
</feature>
<feature type="non-terminal residue" evidence="2">
    <location>
        <position position="96"/>
    </location>
</feature>
<dbReference type="AlphaFoldDB" id="A0A6J4S554"/>
<evidence type="ECO:0000313" key="2">
    <source>
        <dbReference type="EMBL" id="CAA9489575.1"/>
    </source>
</evidence>
<name>A0A6J4S554_9SPHN</name>
<feature type="region of interest" description="Disordered" evidence="1">
    <location>
        <begin position="37"/>
        <end position="67"/>
    </location>
</feature>
<evidence type="ECO:0000256" key="1">
    <source>
        <dbReference type="SAM" id="MobiDB-lite"/>
    </source>
</evidence>
<reference evidence="2" key="1">
    <citation type="submission" date="2020-02" db="EMBL/GenBank/DDBJ databases">
        <authorList>
            <person name="Meier V. D."/>
        </authorList>
    </citation>
    <scope>NUCLEOTIDE SEQUENCE</scope>
    <source>
        <strain evidence="2">AVDCRST_MAG39</strain>
    </source>
</reference>
<accession>A0A6J4S554</accession>
<proteinExistence type="predicted"/>
<sequence length="96" mass="10365">GAARRPPRPAAPGRRAAVLRRPVLPVRDRRLPLALRLRRAAPGATRRAGPSPARHGAEAHAADPAPRRADLVYRRLAARAHALAGRRTGRLPPPQL</sequence>
<dbReference type="EMBL" id="CADCVW010000030">
    <property type="protein sequence ID" value="CAA9489575.1"/>
    <property type="molecule type" value="Genomic_DNA"/>
</dbReference>
<feature type="non-terminal residue" evidence="2">
    <location>
        <position position="1"/>
    </location>
</feature>
<protein>
    <submittedName>
        <fullName evidence="2">Uncharacterized protein</fullName>
    </submittedName>
</protein>
<feature type="compositionally biased region" description="Low complexity" evidence="1">
    <location>
        <begin position="37"/>
        <end position="54"/>
    </location>
</feature>
<organism evidence="2">
    <name type="scientific">uncultured Sphingomonadaceae bacterium</name>
    <dbReference type="NCBI Taxonomy" id="169976"/>
    <lineage>
        <taxon>Bacteria</taxon>
        <taxon>Pseudomonadati</taxon>
        <taxon>Pseudomonadota</taxon>
        <taxon>Alphaproteobacteria</taxon>
        <taxon>Sphingomonadales</taxon>
        <taxon>Sphingomonadaceae</taxon>
        <taxon>environmental samples</taxon>
    </lineage>
</organism>